<organism evidence="1 2">
    <name type="scientific">Noviherbaspirillum humi</name>
    <dbReference type="NCBI Taxonomy" id="1688639"/>
    <lineage>
        <taxon>Bacteria</taxon>
        <taxon>Pseudomonadati</taxon>
        <taxon>Pseudomonadota</taxon>
        <taxon>Betaproteobacteria</taxon>
        <taxon>Burkholderiales</taxon>
        <taxon>Oxalobacteraceae</taxon>
        <taxon>Noviherbaspirillum</taxon>
    </lineage>
</organism>
<reference evidence="1 2" key="1">
    <citation type="submission" date="2017-06" db="EMBL/GenBank/DDBJ databases">
        <authorList>
            <person name="Kim H.J."/>
            <person name="Triplett B.A."/>
        </authorList>
    </citation>
    <scope>NUCLEOTIDE SEQUENCE [LARGE SCALE GENOMIC DNA]</scope>
    <source>
        <strain evidence="1 2">U15</strain>
    </source>
</reference>
<evidence type="ECO:0000313" key="1">
    <source>
        <dbReference type="EMBL" id="SNT15899.1"/>
    </source>
</evidence>
<dbReference type="Proteomes" id="UP000198284">
    <property type="component" value="Unassembled WGS sequence"/>
</dbReference>
<dbReference type="Pfam" id="PF08811">
    <property type="entry name" value="DUF1800"/>
    <property type="match status" value="1"/>
</dbReference>
<dbReference type="EMBL" id="FZOT01000015">
    <property type="protein sequence ID" value="SNT15899.1"/>
    <property type="molecule type" value="Genomic_DNA"/>
</dbReference>
<dbReference type="PANTHER" id="PTHR43737">
    <property type="entry name" value="BLL7424 PROTEIN"/>
    <property type="match status" value="1"/>
</dbReference>
<dbReference type="InterPro" id="IPR014917">
    <property type="entry name" value="DUF1800"/>
</dbReference>
<dbReference type="AlphaFoldDB" id="A0A239KE26"/>
<gene>
    <name evidence="1" type="ORF">SAMN06265795_115104</name>
</gene>
<name>A0A239KE26_9BURK</name>
<evidence type="ECO:0000313" key="2">
    <source>
        <dbReference type="Proteomes" id="UP000198284"/>
    </source>
</evidence>
<keyword evidence="2" id="KW-1185">Reference proteome</keyword>
<sequence length="586" mass="62415">MVALSAPSIPMRNTMTSPFKTLLAALAGALLAGCGGQSGSPETPAALPAEPPASQFAATASITQASAARFLGQATFGPTSTDISAVIWRGYDGWLTWQMQKPASSLTAVMNQAAATLQPPATLAQNQFFEAFWQKAVTADDQLRQRVAYALSQIFVVSMVDVQAGGMPRGMAGYHDMLANNAFGNFRALLQNVALHPVMGVYLNALHNEKESGQRVPDQNFAREIMQLFSIGLVQLNQDGTPKLVNGAPVETYGDADIVGLSRVFTGWSWAGPDQTANRFYGYSSPTPDPDRDIKPMQMYPQFHSTLDKSFLGVTIPGGGSGLSDLKIALDTLFNHPNVGPFIGRQLIQRLVTSNPSPAYVARVAAAFADNGSGVRGDMKAVIKAVLLDPEARSDVPTADGGKLREPVLRLAHWMRSFNAKSASGRFLMTTTDDPVYTLGQSPLRSPSVFNFYRPGYTPPNTAIAAAGLVAPEFQITGETSVVGYLNLIRDVIQNGAGTNRDIKADYGAEIALAATPDKLVERINLLLTGGQMSADLKSRIVKSISSLAIPSPTGSNDAAINSASLSRVQAAIFLTMASPEYLIQK</sequence>
<protein>
    <submittedName>
        <fullName evidence="1">Uncharacterized conserved protein, DUF1800 family</fullName>
    </submittedName>
</protein>
<proteinExistence type="predicted"/>
<dbReference type="PANTHER" id="PTHR43737:SF1">
    <property type="entry name" value="DUF1501 DOMAIN-CONTAINING PROTEIN"/>
    <property type="match status" value="1"/>
</dbReference>
<accession>A0A239KE26</accession>